<name>A0A1I5DZ31_9FLAO</name>
<keyword evidence="4 5" id="KW-0472">Membrane</keyword>
<evidence type="ECO:0000256" key="5">
    <source>
        <dbReference type="SAM" id="Phobius"/>
    </source>
</evidence>
<evidence type="ECO:0000256" key="4">
    <source>
        <dbReference type="ARBA" id="ARBA00023136"/>
    </source>
</evidence>
<dbReference type="AlphaFoldDB" id="A0A1I5DZ31"/>
<evidence type="ECO:0000256" key="2">
    <source>
        <dbReference type="ARBA" id="ARBA00022692"/>
    </source>
</evidence>
<dbReference type="GO" id="GO:0016020">
    <property type="term" value="C:membrane"/>
    <property type="evidence" value="ECO:0007669"/>
    <property type="project" value="UniProtKB-SubCell"/>
</dbReference>
<dbReference type="RefSeq" id="WP_091524574.1">
    <property type="nucleotide sequence ID" value="NZ_FOVI01000018.1"/>
</dbReference>
<sequence>MQEIISNLVFPNPAILFGLALLVLLDLITGIVKSKRKGIATASQGMKKSVQKLTTYLSLITLSLILSNLAKITYDLENHLNELNLGINAVCFWLVHLEVKSVLENLIIANTDEDGNQNEVAKLLIPIHNAWILKFKNISEFSYVETKKDLEKKIKA</sequence>
<organism evidence="6 7">
    <name type="scientific">Paenimyroides ummariense</name>
    <dbReference type="NCBI Taxonomy" id="913024"/>
    <lineage>
        <taxon>Bacteria</taxon>
        <taxon>Pseudomonadati</taxon>
        <taxon>Bacteroidota</taxon>
        <taxon>Flavobacteriia</taxon>
        <taxon>Flavobacteriales</taxon>
        <taxon>Flavobacteriaceae</taxon>
        <taxon>Paenimyroides</taxon>
    </lineage>
</organism>
<feature type="transmembrane region" description="Helical" evidence="5">
    <location>
        <begin position="14"/>
        <end position="32"/>
    </location>
</feature>
<dbReference type="EMBL" id="FOVI01000018">
    <property type="protein sequence ID" value="SFO04525.1"/>
    <property type="molecule type" value="Genomic_DNA"/>
</dbReference>
<accession>A0A1I5DZ31</accession>
<evidence type="ECO:0000313" key="7">
    <source>
        <dbReference type="Proteomes" id="UP000199036"/>
    </source>
</evidence>
<keyword evidence="7" id="KW-1185">Reference proteome</keyword>
<dbReference type="Pfam" id="PF05105">
    <property type="entry name" value="Phage_holin_4_1"/>
    <property type="match status" value="1"/>
</dbReference>
<evidence type="ECO:0000256" key="3">
    <source>
        <dbReference type="ARBA" id="ARBA00022989"/>
    </source>
</evidence>
<evidence type="ECO:0000313" key="6">
    <source>
        <dbReference type="EMBL" id="SFO04525.1"/>
    </source>
</evidence>
<proteinExistence type="predicted"/>
<keyword evidence="2 5" id="KW-0812">Transmembrane</keyword>
<protein>
    <submittedName>
        <fullName evidence="6">Bacteriophage holin family protein</fullName>
    </submittedName>
</protein>
<dbReference type="InterPro" id="IPR006480">
    <property type="entry name" value="Phage_holin_4_1"/>
</dbReference>
<dbReference type="STRING" id="913024.SAMN05421741_11815"/>
<comment type="subcellular location">
    <subcellularLocation>
        <location evidence="1">Membrane</location>
        <topology evidence="1">Multi-pass membrane protein</topology>
    </subcellularLocation>
</comment>
<dbReference type="Proteomes" id="UP000199036">
    <property type="component" value="Unassembled WGS sequence"/>
</dbReference>
<evidence type="ECO:0000256" key="1">
    <source>
        <dbReference type="ARBA" id="ARBA00004141"/>
    </source>
</evidence>
<keyword evidence="3 5" id="KW-1133">Transmembrane helix</keyword>
<gene>
    <name evidence="6" type="ORF">SAMN05421741_11815</name>
</gene>
<feature type="transmembrane region" description="Helical" evidence="5">
    <location>
        <begin position="53"/>
        <end position="74"/>
    </location>
</feature>
<reference evidence="7" key="1">
    <citation type="submission" date="2016-10" db="EMBL/GenBank/DDBJ databases">
        <authorList>
            <person name="Varghese N."/>
            <person name="Submissions S."/>
        </authorList>
    </citation>
    <scope>NUCLEOTIDE SEQUENCE [LARGE SCALE GENOMIC DNA]</scope>
    <source>
        <strain evidence="7">DS-12</strain>
    </source>
</reference>